<feature type="region of interest" description="Disordered" evidence="1">
    <location>
        <begin position="148"/>
        <end position="168"/>
    </location>
</feature>
<protein>
    <recommendedName>
        <fullName evidence="4">DUF1795 domain-containing protein</fullName>
    </recommendedName>
</protein>
<evidence type="ECO:0000256" key="1">
    <source>
        <dbReference type="SAM" id="MobiDB-lite"/>
    </source>
</evidence>
<keyword evidence="3" id="KW-1185">Reference proteome</keyword>
<dbReference type="Proteomes" id="UP000807371">
    <property type="component" value="Unassembled WGS sequence"/>
</dbReference>
<reference evidence="2 3" key="1">
    <citation type="submission" date="2020-09" db="EMBL/GenBank/DDBJ databases">
        <title>Biosynthesis of the nuclear factor of activated T cells inhibitor NFAT-133 and its congeners in Streptomyces pactum.</title>
        <authorList>
            <person name="Zhou W."/>
            <person name="Posri P."/>
            <person name="Abugrain M.E."/>
            <person name="Weisberg A.J."/>
            <person name="Chang J.H."/>
            <person name="Mahmud T."/>
        </authorList>
    </citation>
    <scope>NUCLEOTIDE SEQUENCE [LARGE SCALE GENOMIC DNA]</scope>
    <source>
        <strain evidence="2 3">ATCC 27456</strain>
    </source>
</reference>
<feature type="compositionally biased region" description="Gly residues" evidence="1">
    <location>
        <begin position="154"/>
        <end position="168"/>
    </location>
</feature>
<feature type="compositionally biased region" description="Low complexity" evidence="1">
    <location>
        <begin position="193"/>
        <end position="209"/>
    </location>
</feature>
<evidence type="ECO:0008006" key="4">
    <source>
        <dbReference type="Google" id="ProtNLM"/>
    </source>
</evidence>
<proteinExistence type="predicted"/>
<evidence type="ECO:0000313" key="3">
    <source>
        <dbReference type="Proteomes" id="UP000807371"/>
    </source>
</evidence>
<sequence length="234" mass="24532">MPDGYHLVTEKELGVSFPVPDGWTRKAGQRPGEVDYIDPTGMVNLQLNVMDFAAADPVEHFEDVERMFSQRYPVNERLRLQSTTFRGVPAAIWEFRFKGTARWFRAIDLGWGRPGSDEYALYLSAPEGQWQQYRGVFDHVRDGLRLSPATRAGSGTGPGGWSGTGSGTGLGSGPGYGSGTAYGTGAGLGAAAVPRAAADRAGTGARAVRPAGAVSGTASPGSPQVASGSGQGRP</sequence>
<evidence type="ECO:0000313" key="2">
    <source>
        <dbReference type="EMBL" id="MBH5336460.1"/>
    </source>
</evidence>
<comment type="caution">
    <text evidence="2">The sequence shown here is derived from an EMBL/GenBank/DDBJ whole genome shotgun (WGS) entry which is preliminary data.</text>
</comment>
<accession>A0ABS0NMM0</accession>
<feature type="compositionally biased region" description="Polar residues" evidence="1">
    <location>
        <begin position="216"/>
        <end position="228"/>
    </location>
</feature>
<dbReference type="RefSeq" id="WP_197992322.1">
    <property type="nucleotide sequence ID" value="NZ_JACYXC010000001.1"/>
</dbReference>
<gene>
    <name evidence="2" type="ORF">IHE55_17430</name>
</gene>
<organism evidence="2 3">
    <name type="scientific">Streptomyces pactum</name>
    <dbReference type="NCBI Taxonomy" id="68249"/>
    <lineage>
        <taxon>Bacteria</taxon>
        <taxon>Bacillati</taxon>
        <taxon>Actinomycetota</taxon>
        <taxon>Actinomycetes</taxon>
        <taxon>Kitasatosporales</taxon>
        <taxon>Streptomycetaceae</taxon>
        <taxon>Streptomyces</taxon>
    </lineage>
</organism>
<dbReference type="EMBL" id="JACYXC010000001">
    <property type="protein sequence ID" value="MBH5336460.1"/>
    <property type="molecule type" value="Genomic_DNA"/>
</dbReference>
<name>A0ABS0NMM0_9ACTN</name>
<feature type="region of interest" description="Disordered" evidence="1">
    <location>
        <begin position="193"/>
        <end position="234"/>
    </location>
</feature>